<dbReference type="RefSeq" id="WP_020988942.1">
    <property type="nucleotide sequence ID" value="NZ_MCRM02000001.1"/>
</dbReference>
<gene>
    <name evidence="2" type="ORF">BES34_001225</name>
</gene>
<comment type="caution">
    <text evidence="2">The sequence shown here is derived from an EMBL/GenBank/DDBJ whole genome shotgun (WGS) entry which is preliminary data.</text>
</comment>
<feature type="compositionally biased region" description="Basic and acidic residues" evidence="1">
    <location>
        <begin position="230"/>
        <end position="249"/>
    </location>
</feature>
<feature type="region of interest" description="Disordered" evidence="1">
    <location>
        <begin position="219"/>
        <end position="277"/>
    </location>
</feature>
<evidence type="ECO:0000313" key="3">
    <source>
        <dbReference type="Proteomes" id="UP000094669"/>
    </source>
</evidence>
<evidence type="ECO:0008006" key="4">
    <source>
        <dbReference type="Google" id="ProtNLM"/>
    </source>
</evidence>
<dbReference type="Gene3D" id="3.40.50.1820">
    <property type="entry name" value="alpha/beta hydrolase"/>
    <property type="match status" value="1"/>
</dbReference>
<sequence>MKKTFASVREFYYSIVEIFSFLFSLATCYLPETRETPIEQADILIVPGFFSGPVYYKKLTRKLEKSGYKPKILKIPPIFLNTTNIIRSLDSQLKNLPKKYVFLTHNTGGLLCLLLPDTSRRKVGALITLGTPFRGTSLFRFFGPKELGWKSPLLEKMFNTFLFMDRFQPLSPWKELFFLPKSSSEFGQGRDLWFDVVGNFNIVRVEENLRSISDYLQKNHPPSASSKHHSQSDKNRILETEILEVEKPSKIKKKVRRAEIKKPIGKKKVQPARKKRK</sequence>
<dbReference type="EMBL" id="MCRM02000001">
    <property type="protein sequence ID" value="PNV76926.1"/>
    <property type="molecule type" value="Genomic_DNA"/>
</dbReference>
<dbReference type="SUPFAM" id="SSF53474">
    <property type="entry name" value="alpha/beta-Hydrolases"/>
    <property type="match status" value="1"/>
</dbReference>
<keyword evidence="3" id="KW-1185">Reference proteome</keyword>
<reference evidence="2" key="1">
    <citation type="submission" date="2018-01" db="EMBL/GenBank/DDBJ databases">
        <title>Genomic characterization of Leptospira inadai serogroup Lyme isolated from captured rat in Brazil and comparative analysis with human reference strain.</title>
        <authorList>
            <person name="Moreno L.Z."/>
            <person name="Loureiro A.P."/>
            <person name="Miraglia F."/>
            <person name="Kremer F.S."/>
            <person name="Eslabao M.R."/>
            <person name="Dellagostin O.A."/>
            <person name="Lilenbaum W."/>
            <person name="Moreno A.M."/>
        </authorList>
    </citation>
    <scope>NUCLEOTIDE SEQUENCE [LARGE SCALE GENOMIC DNA]</scope>
    <source>
        <strain evidence="2">M34/99</strain>
    </source>
</reference>
<dbReference type="Proteomes" id="UP000094669">
    <property type="component" value="Unassembled WGS sequence"/>
</dbReference>
<feature type="compositionally biased region" description="Basic residues" evidence="1">
    <location>
        <begin position="263"/>
        <end position="277"/>
    </location>
</feature>
<dbReference type="InterPro" id="IPR029058">
    <property type="entry name" value="AB_hydrolase_fold"/>
</dbReference>
<protein>
    <recommendedName>
        <fullName evidence="4">Alpha/beta hydrolase domain protein</fullName>
    </recommendedName>
</protein>
<name>A0ABX4YNR9_9LEPT</name>
<evidence type="ECO:0000256" key="1">
    <source>
        <dbReference type="SAM" id="MobiDB-lite"/>
    </source>
</evidence>
<organism evidence="2 3">
    <name type="scientific">Leptospira inadai serovar Lyme</name>
    <dbReference type="NCBI Taxonomy" id="293084"/>
    <lineage>
        <taxon>Bacteria</taxon>
        <taxon>Pseudomonadati</taxon>
        <taxon>Spirochaetota</taxon>
        <taxon>Spirochaetia</taxon>
        <taxon>Leptospirales</taxon>
        <taxon>Leptospiraceae</taxon>
        <taxon>Leptospira</taxon>
    </lineage>
</organism>
<evidence type="ECO:0000313" key="2">
    <source>
        <dbReference type="EMBL" id="PNV76926.1"/>
    </source>
</evidence>
<accession>A0ABX4YNR9</accession>
<proteinExistence type="predicted"/>